<feature type="compositionally biased region" description="Polar residues" evidence="1">
    <location>
        <begin position="346"/>
        <end position="357"/>
    </location>
</feature>
<comment type="caution">
    <text evidence="3">The sequence shown here is derived from an EMBL/GenBank/DDBJ whole genome shotgun (WGS) entry which is preliminary data.</text>
</comment>
<dbReference type="PANTHER" id="PTHR47336">
    <property type="entry name" value="TRANSCRIPTION FACTOR HMS1-RELATED"/>
    <property type="match status" value="1"/>
</dbReference>
<feature type="compositionally biased region" description="Basic and acidic residues" evidence="1">
    <location>
        <begin position="488"/>
        <end position="509"/>
    </location>
</feature>
<dbReference type="CDD" id="cd11395">
    <property type="entry name" value="bHLHzip_SREBP_like"/>
    <property type="match status" value="1"/>
</dbReference>
<gene>
    <name evidence="3" type="ORF">BKA59DRAFT_35340</name>
</gene>
<dbReference type="SUPFAM" id="SSF47459">
    <property type="entry name" value="HLH, helix-loop-helix DNA-binding domain"/>
    <property type="match status" value="1"/>
</dbReference>
<evidence type="ECO:0000256" key="1">
    <source>
        <dbReference type="SAM" id="MobiDB-lite"/>
    </source>
</evidence>
<dbReference type="AlphaFoldDB" id="A0A8K0S8B5"/>
<feature type="compositionally biased region" description="Low complexity" evidence="1">
    <location>
        <begin position="326"/>
        <end position="345"/>
    </location>
</feature>
<keyword evidence="4" id="KW-1185">Reference proteome</keyword>
<feature type="region of interest" description="Disordered" evidence="1">
    <location>
        <begin position="1"/>
        <end position="62"/>
    </location>
</feature>
<feature type="region of interest" description="Disordered" evidence="1">
    <location>
        <begin position="403"/>
        <end position="439"/>
    </location>
</feature>
<feature type="region of interest" description="Disordered" evidence="1">
    <location>
        <begin position="215"/>
        <end position="379"/>
    </location>
</feature>
<reference evidence="3" key="1">
    <citation type="journal article" date="2021" name="Nat. Commun.">
        <title>Genetic determinants of endophytism in the Arabidopsis root mycobiome.</title>
        <authorList>
            <person name="Mesny F."/>
            <person name="Miyauchi S."/>
            <person name="Thiergart T."/>
            <person name="Pickel B."/>
            <person name="Atanasova L."/>
            <person name="Karlsson M."/>
            <person name="Huettel B."/>
            <person name="Barry K.W."/>
            <person name="Haridas S."/>
            <person name="Chen C."/>
            <person name="Bauer D."/>
            <person name="Andreopoulos W."/>
            <person name="Pangilinan J."/>
            <person name="LaButti K."/>
            <person name="Riley R."/>
            <person name="Lipzen A."/>
            <person name="Clum A."/>
            <person name="Drula E."/>
            <person name="Henrissat B."/>
            <person name="Kohler A."/>
            <person name="Grigoriev I.V."/>
            <person name="Martin F.M."/>
            <person name="Hacquard S."/>
        </authorList>
    </citation>
    <scope>NUCLEOTIDE SEQUENCE</scope>
    <source>
        <strain evidence="3">MPI-SDFR-AT-0068</strain>
    </source>
</reference>
<feature type="domain" description="BHLH" evidence="2">
    <location>
        <begin position="372"/>
        <end position="449"/>
    </location>
</feature>
<dbReference type="EMBL" id="JAGPXF010000001">
    <property type="protein sequence ID" value="KAH7262642.1"/>
    <property type="molecule type" value="Genomic_DNA"/>
</dbReference>
<dbReference type="InterPro" id="IPR036638">
    <property type="entry name" value="HLH_DNA-bd_sf"/>
</dbReference>
<feature type="compositionally biased region" description="Pro residues" evidence="1">
    <location>
        <begin position="24"/>
        <end position="34"/>
    </location>
</feature>
<dbReference type="GO" id="GO:0046983">
    <property type="term" value="F:protein dimerization activity"/>
    <property type="evidence" value="ECO:0007669"/>
    <property type="project" value="InterPro"/>
</dbReference>
<evidence type="ECO:0000259" key="2">
    <source>
        <dbReference type="PROSITE" id="PS50888"/>
    </source>
</evidence>
<feature type="compositionally biased region" description="Basic and acidic residues" evidence="1">
    <location>
        <begin position="428"/>
        <end position="439"/>
    </location>
</feature>
<feature type="region of interest" description="Disordered" evidence="1">
    <location>
        <begin position="465"/>
        <end position="509"/>
    </location>
</feature>
<name>A0A8K0S8B5_9HYPO</name>
<feature type="compositionally biased region" description="Polar residues" evidence="1">
    <location>
        <begin position="291"/>
        <end position="325"/>
    </location>
</feature>
<feature type="region of interest" description="Disordered" evidence="1">
    <location>
        <begin position="98"/>
        <end position="141"/>
    </location>
</feature>
<sequence length="509" mass="54856">MAGDHTGDQSFYDFLIEEPEMIAPAPPGHFPPQQPISSPNRTSRDAPPRTEPTEIETHHHANHQATLPVLGMQLPGTLPDSSRAQSRAHLDLNLDLHAHPHSHSHSHSHGSHLSHGAHGIQSHGHGHATHPAHSSAGLPSAGFASHLPSASTSPMTLDWNIYNVPPNLQLNPSHFDFEVPGHMGVVGHSSHLAHASTDPTTYAYGSNLVSPSSIHPDNAHFDTSASTQWEDSLGHDSSTPKVRTPAHQMASNPWAEIEETLGDNKSSAASRPRKTPRSRRQKKEARKLSDDSQGARSSSTGGTAPSVSDAASPSTTSQNSRTSVGSKSVSMASTVSVSTASAVSSRQSKLRSASRTSKNSRDKPNDTPEDRRTRASHNLVEKQYRNRLNAQFESLLSALPEQVRHGNGGSENGSGNGNGDNESDQANDPDRRVSKGEVLEMARKHIEALERERSQLEMENLELHGSIRRLKGSNSESTESSLGPGSSTEHDTNNNQKRADDGNDWNEKS</sequence>
<accession>A0A8K0S8B5</accession>
<feature type="compositionally biased region" description="Basic residues" evidence="1">
    <location>
        <begin position="99"/>
        <end position="112"/>
    </location>
</feature>
<feature type="compositionally biased region" description="Polar residues" evidence="1">
    <location>
        <begin position="215"/>
        <end position="241"/>
    </location>
</feature>
<dbReference type="Pfam" id="PF00010">
    <property type="entry name" value="HLH"/>
    <property type="match status" value="1"/>
</dbReference>
<dbReference type="InterPro" id="IPR052099">
    <property type="entry name" value="Regulatory_TF_Diverse"/>
</dbReference>
<organism evidence="3 4">
    <name type="scientific">Fusarium tricinctum</name>
    <dbReference type="NCBI Taxonomy" id="61284"/>
    <lineage>
        <taxon>Eukaryota</taxon>
        <taxon>Fungi</taxon>
        <taxon>Dikarya</taxon>
        <taxon>Ascomycota</taxon>
        <taxon>Pezizomycotina</taxon>
        <taxon>Sordariomycetes</taxon>
        <taxon>Hypocreomycetidae</taxon>
        <taxon>Hypocreales</taxon>
        <taxon>Nectriaceae</taxon>
        <taxon>Fusarium</taxon>
        <taxon>Fusarium tricinctum species complex</taxon>
    </lineage>
</organism>
<feature type="compositionally biased region" description="Basic residues" evidence="1">
    <location>
        <begin position="271"/>
        <end position="285"/>
    </location>
</feature>
<dbReference type="OrthoDB" id="3542681at2759"/>
<evidence type="ECO:0000313" key="3">
    <source>
        <dbReference type="EMBL" id="KAH7262642.1"/>
    </source>
</evidence>
<dbReference type="Gene3D" id="4.10.280.10">
    <property type="entry name" value="Helix-loop-helix DNA-binding domain"/>
    <property type="match status" value="1"/>
</dbReference>
<feature type="compositionally biased region" description="Basic and acidic residues" evidence="1">
    <location>
        <begin position="42"/>
        <end position="59"/>
    </location>
</feature>
<dbReference type="Proteomes" id="UP000813427">
    <property type="component" value="Unassembled WGS sequence"/>
</dbReference>
<evidence type="ECO:0000313" key="4">
    <source>
        <dbReference type="Proteomes" id="UP000813427"/>
    </source>
</evidence>
<feature type="compositionally biased region" description="Basic and acidic residues" evidence="1">
    <location>
        <begin position="359"/>
        <end position="379"/>
    </location>
</feature>
<dbReference type="SMART" id="SM00353">
    <property type="entry name" value="HLH"/>
    <property type="match status" value="1"/>
</dbReference>
<proteinExistence type="predicted"/>
<protein>
    <recommendedName>
        <fullName evidence="2">BHLH domain-containing protein</fullName>
    </recommendedName>
</protein>
<dbReference type="PROSITE" id="PS50888">
    <property type="entry name" value="BHLH"/>
    <property type="match status" value="1"/>
</dbReference>
<dbReference type="PANTHER" id="PTHR47336:SF2">
    <property type="entry name" value="TRANSCRIPTION FACTOR HMS1-RELATED"/>
    <property type="match status" value="1"/>
</dbReference>
<feature type="compositionally biased region" description="Gly residues" evidence="1">
    <location>
        <begin position="406"/>
        <end position="418"/>
    </location>
</feature>
<feature type="compositionally biased region" description="Polar residues" evidence="1">
    <location>
        <begin position="472"/>
        <end position="487"/>
    </location>
</feature>
<dbReference type="InterPro" id="IPR011598">
    <property type="entry name" value="bHLH_dom"/>
</dbReference>